<reference evidence="2 3" key="1">
    <citation type="submission" date="2020-01" db="EMBL/GenBank/DDBJ databases">
        <authorList>
            <consortium name="DOE Joint Genome Institute"/>
            <person name="Haridas S."/>
            <person name="Albert R."/>
            <person name="Binder M."/>
            <person name="Bloem J."/>
            <person name="Labutti K."/>
            <person name="Salamov A."/>
            <person name="Andreopoulos B."/>
            <person name="Baker S.E."/>
            <person name="Barry K."/>
            <person name="Bills G."/>
            <person name="Bluhm B.H."/>
            <person name="Cannon C."/>
            <person name="Castanera R."/>
            <person name="Culley D.E."/>
            <person name="Daum C."/>
            <person name="Ezra D."/>
            <person name="Gonzalez J.B."/>
            <person name="Henrissat B."/>
            <person name="Kuo A."/>
            <person name="Liang C."/>
            <person name="Lipzen A."/>
            <person name="Lutzoni F."/>
            <person name="Magnuson J."/>
            <person name="Mondo S."/>
            <person name="Nolan M."/>
            <person name="Ohm R."/>
            <person name="Pangilinan J."/>
            <person name="Park H.-J.H."/>
            <person name="Ramirez L."/>
            <person name="Alfaro M."/>
            <person name="Sun H."/>
            <person name="Tritt A."/>
            <person name="Yoshinaga Y."/>
            <person name="Zwiers L.-H.L."/>
            <person name="Turgeon B.G."/>
            <person name="Goodwin S.B."/>
            <person name="Spatafora J.W."/>
            <person name="Crous P.W."/>
            <person name="Grigoriev I.V."/>
        </authorList>
    </citation>
    <scope>NUCLEOTIDE SEQUENCE [LARGE SCALE GENOMIC DNA]</scope>
    <source>
        <strain evidence="2 3">CBS 611.86</strain>
    </source>
</reference>
<evidence type="ECO:0000256" key="1">
    <source>
        <dbReference type="SAM" id="MobiDB-lite"/>
    </source>
</evidence>
<dbReference type="AlphaFoldDB" id="A0A7C8M2D6"/>
<evidence type="ECO:0000313" key="2">
    <source>
        <dbReference type="EMBL" id="KAF2865581.1"/>
    </source>
</evidence>
<feature type="region of interest" description="Disordered" evidence="1">
    <location>
        <begin position="1"/>
        <end position="23"/>
    </location>
</feature>
<protein>
    <submittedName>
        <fullName evidence="2">Uncharacterized protein</fullName>
    </submittedName>
</protein>
<evidence type="ECO:0000313" key="3">
    <source>
        <dbReference type="Proteomes" id="UP000481861"/>
    </source>
</evidence>
<name>A0A7C8M2D6_9PLEO</name>
<dbReference type="EMBL" id="JAADJZ010000032">
    <property type="protein sequence ID" value="KAF2865581.1"/>
    <property type="molecule type" value="Genomic_DNA"/>
</dbReference>
<organism evidence="2 3">
    <name type="scientific">Massariosphaeria phaeospora</name>
    <dbReference type="NCBI Taxonomy" id="100035"/>
    <lineage>
        <taxon>Eukaryota</taxon>
        <taxon>Fungi</taxon>
        <taxon>Dikarya</taxon>
        <taxon>Ascomycota</taxon>
        <taxon>Pezizomycotina</taxon>
        <taxon>Dothideomycetes</taxon>
        <taxon>Pleosporomycetidae</taxon>
        <taxon>Pleosporales</taxon>
        <taxon>Pleosporales incertae sedis</taxon>
        <taxon>Massariosphaeria</taxon>
    </lineage>
</organism>
<dbReference type="Proteomes" id="UP000481861">
    <property type="component" value="Unassembled WGS sequence"/>
</dbReference>
<gene>
    <name evidence="2" type="ORF">BDV95DRAFT_599565</name>
</gene>
<sequence>MSDRKARTSGSLKTHSVHPPKMVYPPPGVSNLTALLQGAPTAGSVSIVRCPADTLTRIRQLNEAEVITLFTPFVPHPPSTVLARDMDPFEPLGRALPRQVRHVPFRLDHGMTETHAGFLPASGVVIIVICSTENVTDHNAHAFEQQAKFARDVVKRSGESKHLSGVPLVLLLVTDGAASQFHRDGLSDFPALVTCNNYTTAALSNVVRAIFGN</sequence>
<dbReference type="OrthoDB" id="47059at2759"/>
<comment type="caution">
    <text evidence="2">The sequence shown here is derived from an EMBL/GenBank/DDBJ whole genome shotgun (WGS) entry which is preliminary data.</text>
</comment>
<keyword evidence="3" id="KW-1185">Reference proteome</keyword>
<proteinExistence type="predicted"/>
<accession>A0A7C8M2D6</accession>